<feature type="region of interest" description="Disordered" evidence="7">
    <location>
        <begin position="1"/>
        <end position="34"/>
    </location>
</feature>
<dbReference type="PROSITE" id="PS00211">
    <property type="entry name" value="ABC_TRANSPORTER_1"/>
    <property type="match status" value="1"/>
</dbReference>
<dbReference type="InterPro" id="IPR027417">
    <property type="entry name" value="P-loop_NTPase"/>
</dbReference>
<dbReference type="InterPro" id="IPR032378">
    <property type="entry name" value="ZC3H15/TMA46_C"/>
</dbReference>
<evidence type="ECO:0000256" key="1">
    <source>
        <dbReference type="ARBA" id="ARBA00022737"/>
    </source>
</evidence>
<evidence type="ECO:0000313" key="10">
    <source>
        <dbReference type="EMBL" id="CAD8221084.1"/>
    </source>
</evidence>
<feature type="domain" description="ABC transporter" evidence="9">
    <location>
        <begin position="877"/>
        <end position="1099"/>
    </location>
</feature>
<feature type="domain" description="C3H1-type" evidence="8">
    <location>
        <begin position="181"/>
        <end position="218"/>
    </location>
</feature>
<evidence type="ECO:0000256" key="7">
    <source>
        <dbReference type="SAM" id="MobiDB-lite"/>
    </source>
</evidence>
<dbReference type="FunFam" id="3.40.50.300:FF:000104">
    <property type="entry name" value="ATP-binding cassette sub-family F member 3"/>
    <property type="match status" value="1"/>
</dbReference>
<dbReference type="AlphaFoldDB" id="A0A7R9T238"/>
<feature type="zinc finger region" description="C3H1-type" evidence="5">
    <location>
        <begin position="181"/>
        <end position="218"/>
    </location>
</feature>
<dbReference type="Pfam" id="PF16543">
    <property type="entry name" value="DFRP_C"/>
    <property type="match status" value="1"/>
</dbReference>
<dbReference type="InterPro" id="IPR032781">
    <property type="entry name" value="ABC_tran_Xtn"/>
</dbReference>
<feature type="compositionally biased region" description="Basic and acidic residues" evidence="7">
    <location>
        <begin position="440"/>
        <end position="449"/>
    </location>
</feature>
<dbReference type="EMBL" id="HBDX01002098">
    <property type="protein sequence ID" value="CAD8221084.1"/>
    <property type="molecule type" value="Transcribed_RNA"/>
</dbReference>
<keyword evidence="5" id="KW-0863">Zinc-finger</keyword>
<gene>
    <name evidence="10" type="ORF">OLUC0939_LOCUS1804</name>
</gene>
<evidence type="ECO:0000259" key="9">
    <source>
        <dbReference type="PROSITE" id="PS50893"/>
    </source>
</evidence>
<keyword evidence="6" id="KW-0175">Coiled coil</keyword>
<evidence type="ECO:0000256" key="6">
    <source>
        <dbReference type="SAM" id="Coils"/>
    </source>
</evidence>
<dbReference type="SUPFAM" id="SSF52540">
    <property type="entry name" value="P-loop containing nucleoside triphosphate hydrolases"/>
    <property type="match status" value="2"/>
</dbReference>
<dbReference type="PANTHER" id="PTHR19211:SF15">
    <property type="entry name" value="ATP-BINDING CASSETTE SUB-FAMILY F MEMBER 2"/>
    <property type="match status" value="1"/>
</dbReference>
<dbReference type="SMART" id="SM00382">
    <property type="entry name" value="AAA"/>
    <property type="match status" value="2"/>
</dbReference>
<feature type="coiled-coil region" evidence="6">
    <location>
        <begin position="323"/>
        <end position="352"/>
    </location>
</feature>
<dbReference type="InterPro" id="IPR050611">
    <property type="entry name" value="ABCF"/>
</dbReference>
<dbReference type="PROSITE" id="PS50103">
    <property type="entry name" value="ZF_C3H1"/>
    <property type="match status" value="2"/>
</dbReference>
<dbReference type="Gene3D" id="3.40.50.300">
    <property type="entry name" value="P-loop containing nucleotide triphosphate hydrolases"/>
    <property type="match status" value="2"/>
</dbReference>
<feature type="region of interest" description="Disordered" evidence="7">
    <location>
        <begin position="376"/>
        <end position="466"/>
    </location>
</feature>
<feature type="domain" description="ABC transporter" evidence="9">
    <location>
        <begin position="566"/>
        <end position="807"/>
    </location>
</feature>
<dbReference type="Pfam" id="PF12848">
    <property type="entry name" value="ABC_tran_Xtn"/>
    <property type="match status" value="1"/>
</dbReference>
<dbReference type="GO" id="GO:0008270">
    <property type="term" value="F:zinc ion binding"/>
    <property type="evidence" value="ECO:0007669"/>
    <property type="project" value="UniProtKB-KW"/>
</dbReference>
<name>A0A7R9T238_9CHLO</name>
<feature type="zinc finger region" description="C3H1-type" evidence="5">
    <location>
        <begin position="110"/>
        <end position="138"/>
    </location>
</feature>
<evidence type="ECO:0000259" key="8">
    <source>
        <dbReference type="PROSITE" id="PS50103"/>
    </source>
</evidence>
<keyword evidence="5" id="KW-0479">Metal-binding</keyword>
<dbReference type="PROSITE" id="PS50893">
    <property type="entry name" value="ABC_TRANSPORTER_2"/>
    <property type="match status" value="2"/>
</dbReference>
<evidence type="ECO:0000256" key="3">
    <source>
        <dbReference type="ARBA" id="ARBA00022840"/>
    </source>
</evidence>
<keyword evidence="5" id="KW-0862">Zinc</keyword>
<reference evidence="10" key="1">
    <citation type="submission" date="2021-01" db="EMBL/GenBank/DDBJ databases">
        <authorList>
            <person name="Corre E."/>
            <person name="Pelletier E."/>
            <person name="Niang G."/>
            <person name="Scheremetjew M."/>
            <person name="Finn R."/>
            <person name="Kale V."/>
            <person name="Holt S."/>
            <person name="Cochrane G."/>
            <person name="Meng A."/>
            <person name="Brown T."/>
            <person name="Cohen L."/>
        </authorList>
    </citation>
    <scope>NUCLEOTIDE SEQUENCE</scope>
    <source>
        <strain evidence="10">Clade-A-BCC118000</strain>
    </source>
</reference>
<dbReference type="SMART" id="SM00356">
    <property type="entry name" value="ZnF_C3H1"/>
    <property type="match status" value="2"/>
</dbReference>
<organism evidence="10">
    <name type="scientific">Ostreococcus sp. 'lucimarinus'</name>
    <dbReference type="NCBI Taxonomy" id="242159"/>
    <lineage>
        <taxon>Eukaryota</taxon>
        <taxon>Viridiplantae</taxon>
        <taxon>Chlorophyta</taxon>
        <taxon>Mamiellophyceae</taxon>
        <taxon>Mamiellales</taxon>
        <taxon>Bathycoccaceae</taxon>
        <taxon>Ostreococcus</taxon>
    </lineage>
</organism>
<dbReference type="Gene3D" id="6.20.400.10">
    <property type="match status" value="1"/>
</dbReference>
<dbReference type="FunFam" id="3.40.50.300:FF:000011">
    <property type="entry name" value="Putative ABC transporter ATP-binding component"/>
    <property type="match status" value="1"/>
</dbReference>
<dbReference type="Gene3D" id="4.10.1000.10">
    <property type="entry name" value="Zinc finger, CCCH-type"/>
    <property type="match status" value="1"/>
</dbReference>
<feature type="domain" description="C3H1-type" evidence="8">
    <location>
        <begin position="110"/>
        <end position="138"/>
    </location>
</feature>
<keyword evidence="3" id="KW-0067">ATP-binding</keyword>
<dbReference type="Pfam" id="PF00005">
    <property type="entry name" value="ABC_tran"/>
    <property type="match status" value="2"/>
</dbReference>
<protein>
    <submittedName>
        <fullName evidence="10">Uncharacterized protein</fullName>
    </submittedName>
</protein>
<dbReference type="GO" id="GO:0016887">
    <property type="term" value="F:ATP hydrolysis activity"/>
    <property type="evidence" value="ECO:0007669"/>
    <property type="project" value="InterPro"/>
</dbReference>
<dbReference type="InterPro" id="IPR017871">
    <property type="entry name" value="ABC_transporter-like_CS"/>
</dbReference>
<comment type="similarity">
    <text evidence="4">Belongs to the ABC transporter superfamily. ABCF family. EF3 (TC 3.A.1.121) subfamily.</text>
</comment>
<dbReference type="InterPro" id="IPR003439">
    <property type="entry name" value="ABC_transporter-like_ATP-bd"/>
</dbReference>
<dbReference type="InterPro" id="IPR000571">
    <property type="entry name" value="Znf_CCCH"/>
</dbReference>
<evidence type="ECO:0000256" key="4">
    <source>
        <dbReference type="ARBA" id="ARBA00061344"/>
    </source>
</evidence>
<dbReference type="InterPro" id="IPR003593">
    <property type="entry name" value="AAA+_ATPase"/>
</dbReference>
<dbReference type="CDD" id="cd03221">
    <property type="entry name" value="ABCF_EF-3"/>
    <property type="match status" value="2"/>
</dbReference>
<feature type="compositionally biased region" description="Basic and acidic residues" evidence="7">
    <location>
        <begin position="493"/>
        <end position="514"/>
    </location>
</feature>
<keyword evidence="2" id="KW-0547">Nucleotide-binding</keyword>
<feature type="compositionally biased region" description="Acidic residues" evidence="7">
    <location>
        <begin position="455"/>
        <end position="464"/>
    </location>
</feature>
<proteinExistence type="inferred from homology"/>
<dbReference type="GO" id="GO:0005524">
    <property type="term" value="F:ATP binding"/>
    <property type="evidence" value="ECO:0007669"/>
    <property type="project" value="UniProtKB-KW"/>
</dbReference>
<dbReference type="PANTHER" id="PTHR19211">
    <property type="entry name" value="ATP-BINDING TRANSPORT PROTEIN-RELATED"/>
    <property type="match status" value="1"/>
</dbReference>
<keyword evidence="1" id="KW-0677">Repeat</keyword>
<feature type="compositionally biased region" description="Basic and acidic residues" evidence="7">
    <location>
        <begin position="18"/>
        <end position="34"/>
    </location>
</feature>
<feature type="region of interest" description="Disordered" evidence="7">
    <location>
        <begin position="493"/>
        <end position="527"/>
    </location>
</feature>
<evidence type="ECO:0000256" key="5">
    <source>
        <dbReference type="PROSITE-ProRule" id="PRU00723"/>
    </source>
</evidence>
<feature type="compositionally biased region" description="Basic and acidic residues" evidence="7">
    <location>
        <begin position="414"/>
        <end position="433"/>
    </location>
</feature>
<sequence length="1108" mass="125465">MGKTPAQENRLRAKKQGMSHEDVKKEQAADARKIKDLANKDATFGMTKGAAMNRKHEVAMQRLRDMNDPTTELGKATLRAAKKKAKEQQEFLLRTKGIDVKQPELQPGVDPKTVLCEFFKHGCCAKTADKCKYSHQLDIATRQQKRSAFELPSEDSIEMWDQKKLEAVIARKHGQEANTNNETTIVCKHFLDAVEKKLYGWFWHCPGGADCKYKHKLPPGFVFKSELRERLLEEARARKTDQDILREKLIALKKSGKNTTPMTLDVYLEWKKERVDKIKATVEASREERIKNNLLTGREIIEQQQGGVEAAVDAGASAGDDEIARLMKARREADDEAERKAAEEAAENLARAKNLGDLYNIEMLPDETDDFADLEEEEDNFEPPEGWTPDAVAPGGDGGQDEAAAVESAEQPDINEKKARREAELKALEEEGIKLVQKTTRKDKEEELFKPAVEIPDEALGDGEMDPKKLGEMIAAKRAAEEAERTKHLADMAEERERKDAAKAAKKAEREAARAAKKKKKKGDDENDNVTTIEAALGKVELEETGTSMKRMSTGVLASRPTARDIKIINFSMGMGGRELIKDCDIEITIGRRYGLLGQNGCGKTNFLECLARREVPIPDHIDLYHLREEALPSERSAIQTVIDEVQAEMERLNKFEQHILETTGPDDERLELIYDRLEEIDPTTFEARASELLHSLGFSQTMIHRPTADMSGGWRMRVALAKALFAQPTLLLLDEPTNHLDLEACVWLEHYLGQYKKCLIIVSHSQDFLNGVCTHIIWLTQQKLTYYTGNYDTFQKTVNENNIVQQKKYEKEQADIAHLQEFIRSCGTYSNMRKQAESKQKIIDKMMAAGLTPPVAKEHDFKFDFPECQKVPPPVLPFANVSFSYSGKKEDYLYEGLELGVDCDSRIALVGPNGAGKSTLLKLMTGELSPSVGTVDRHPALSIGKYHQHSVDVLNKAMTPLEFFMAEYPNNLKFKREMEEWRAYLGRYGVSGRMQTQKIGELSEGQQSRLVFAMICMQRPNLLLLDEPTNHLDLEAIDALAEAIKRYNGGLVLVSHDFRLIDQVADKIWVCENKTVRDWKTDIRMYKKHLSDKADREARERKAKVRK</sequence>
<accession>A0A7R9T238</accession>
<evidence type="ECO:0000256" key="2">
    <source>
        <dbReference type="ARBA" id="ARBA00022741"/>
    </source>
</evidence>